<evidence type="ECO:0000313" key="3">
    <source>
        <dbReference type="RefSeq" id="XP_030751199.1"/>
    </source>
</evidence>
<organism evidence="2 3">
    <name type="scientific">Sitophilus oryzae</name>
    <name type="common">Rice weevil</name>
    <name type="synonym">Curculio oryzae</name>
    <dbReference type="NCBI Taxonomy" id="7048"/>
    <lineage>
        <taxon>Eukaryota</taxon>
        <taxon>Metazoa</taxon>
        <taxon>Ecdysozoa</taxon>
        <taxon>Arthropoda</taxon>
        <taxon>Hexapoda</taxon>
        <taxon>Insecta</taxon>
        <taxon>Pterygota</taxon>
        <taxon>Neoptera</taxon>
        <taxon>Endopterygota</taxon>
        <taxon>Coleoptera</taxon>
        <taxon>Polyphaga</taxon>
        <taxon>Cucujiformia</taxon>
        <taxon>Curculionidae</taxon>
        <taxon>Dryophthorinae</taxon>
        <taxon>Sitophilus</taxon>
    </lineage>
</organism>
<name>A0A6J2XKM5_SITOR</name>
<dbReference type="AlphaFoldDB" id="A0A6J2XKM5"/>
<dbReference type="RefSeq" id="XP_030751199.1">
    <property type="nucleotide sequence ID" value="XM_030895339.1"/>
</dbReference>
<protein>
    <submittedName>
        <fullName evidence="3">Uncharacterized protein LOC115878750 isoform X2</fullName>
    </submittedName>
</protein>
<proteinExistence type="predicted"/>
<evidence type="ECO:0000313" key="2">
    <source>
        <dbReference type="Proteomes" id="UP000504635"/>
    </source>
</evidence>
<sequence length="141" mass="16016">MRTGIYLVCACAMVVAVPSSPDDPRQFVNSRFLEPVDVAVDPETINYLLPKLAAKYKPNSEWKDVTDPRLYVLTEMESNDVDSPNGVLRKLRNKRNNGYGITRLSVNAPVSVLRDAFDREKLKQRKLKVRALIEELLNKTP</sequence>
<dbReference type="Proteomes" id="UP000504635">
    <property type="component" value="Unplaced"/>
</dbReference>
<dbReference type="OrthoDB" id="6418774at2759"/>
<dbReference type="GeneID" id="115878750"/>
<keyword evidence="1" id="KW-0732">Signal</keyword>
<evidence type="ECO:0000256" key="1">
    <source>
        <dbReference type="SAM" id="SignalP"/>
    </source>
</evidence>
<accession>A0A6J2XKM5</accession>
<feature type="signal peptide" evidence="1">
    <location>
        <begin position="1"/>
        <end position="16"/>
    </location>
</feature>
<keyword evidence="2" id="KW-1185">Reference proteome</keyword>
<dbReference type="CTD" id="41170"/>
<reference evidence="3" key="1">
    <citation type="submission" date="2025-08" db="UniProtKB">
        <authorList>
            <consortium name="RefSeq"/>
        </authorList>
    </citation>
    <scope>IDENTIFICATION</scope>
    <source>
        <tissue evidence="3">Gonads</tissue>
    </source>
</reference>
<gene>
    <name evidence="3" type="primary">LOC115878750</name>
</gene>
<feature type="chain" id="PRO_5026647819" evidence="1">
    <location>
        <begin position="17"/>
        <end position="141"/>
    </location>
</feature>